<proteinExistence type="predicted"/>
<dbReference type="STRING" id="83401.SAMN05421742_103219"/>
<dbReference type="OrthoDB" id="9811073at2"/>
<dbReference type="GO" id="GO:0009360">
    <property type="term" value="C:DNA polymerase III complex"/>
    <property type="evidence" value="ECO:0007669"/>
    <property type="project" value="TreeGrafter"/>
</dbReference>
<evidence type="ECO:0000313" key="2">
    <source>
        <dbReference type="Proteomes" id="UP000217076"/>
    </source>
</evidence>
<reference evidence="2" key="1">
    <citation type="submission" date="2016-10" db="EMBL/GenBank/DDBJ databases">
        <authorList>
            <person name="Varghese N."/>
            <person name="Submissions S."/>
        </authorList>
    </citation>
    <scope>NUCLEOTIDE SEQUENCE [LARGE SCALE GENOMIC DNA]</scope>
    <source>
        <strain evidence="2">930I</strain>
    </source>
</reference>
<dbReference type="PANTHER" id="PTHR11669">
    <property type="entry name" value="REPLICATION FACTOR C / DNA POLYMERASE III GAMMA-TAU SUBUNIT"/>
    <property type="match status" value="1"/>
</dbReference>
<accession>A0A1G7Y7W0</accession>
<dbReference type="GO" id="GO:0006261">
    <property type="term" value="P:DNA-templated DNA replication"/>
    <property type="evidence" value="ECO:0007669"/>
    <property type="project" value="TreeGrafter"/>
</dbReference>
<dbReference type="InterPro" id="IPR050238">
    <property type="entry name" value="DNA_Rep/Repair_Clamp_Loader"/>
</dbReference>
<dbReference type="SUPFAM" id="SSF52540">
    <property type="entry name" value="P-loop containing nucleoside triphosphate hydrolases"/>
    <property type="match status" value="1"/>
</dbReference>
<protein>
    <submittedName>
        <fullName evidence="1">DNA polymerase-3 subunit delta</fullName>
    </submittedName>
</protein>
<sequence>MSRLPELVGQEAAEAQFMTAWEGGRLAHAWLLSGPRGIGKATLARRIAALVLGRPAGQGSLLGAGPGGTGGRVEPDPDHPAVAQVTAGSHPDLRLLTPGVNPKTNKQRDEIVIDDVREAIHFMAMTPAQGGWRVVIVDAADEMNINAANALLKVLEEPPPRALLLLVAHRPARLPATIRSRCRGLTLRPLPEAILEHLLAARAEQPDSGIAAADLRFLVRLGEGSVGRALDLARLGGVDIYRQLVDLLAALPGLDPGQAYAFAEKVTRHPEGLRIAGDLLEGWVARLASTGARGADPAASFPGAPGEAEAARRLLAAAPLDRWVGVWEKISHLLGRARAVHLDPRQCLVNAFLDLDTVARGGRPG</sequence>
<dbReference type="Proteomes" id="UP000217076">
    <property type="component" value="Unassembled WGS sequence"/>
</dbReference>
<dbReference type="RefSeq" id="WP_092617052.1">
    <property type="nucleotide sequence ID" value="NZ_FNCV01000003.1"/>
</dbReference>
<dbReference type="InterPro" id="IPR027417">
    <property type="entry name" value="P-loop_NTPase"/>
</dbReference>
<dbReference type="PANTHER" id="PTHR11669:SF8">
    <property type="entry name" value="DNA POLYMERASE III SUBUNIT DELTA"/>
    <property type="match status" value="1"/>
</dbReference>
<dbReference type="NCBIfam" id="NF005677">
    <property type="entry name" value="PRK07471.1"/>
    <property type="match status" value="1"/>
</dbReference>
<keyword evidence="2" id="KW-1185">Reference proteome</keyword>
<dbReference type="Gene3D" id="3.40.50.300">
    <property type="entry name" value="P-loop containing nucleotide triphosphate hydrolases"/>
    <property type="match status" value="1"/>
</dbReference>
<gene>
    <name evidence="1" type="ORF">SAMN05421742_103219</name>
</gene>
<name>A0A1G7Y7W0_9PROT</name>
<dbReference type="EMBL" id="FNCV01000003">
    <property type="protein sequence ID" value="SDG92542.1"/>
    <property type="molecule type" value="Genomic_DNA"/>
</dbReference>
<evidence type="ECO:0000313" key="1">
    <source>
        <dbReference type="EMBL" id="SDG92542.1"/>
    </source>
</evidence>
<dbReference type="AlphaFoldDB" id="A0A1G7Y7W0"/>
<organism evidence="1 2">
    <name type="scientific">Roseospirillum parvum</name>
    <dbReference type="NCBI Taxonomy" id="83401"/>
    <lineage>
        <taxon>Bacteria</taxon>
        <taxon>Pseudomonadati</taxon>
        <taxon>Pseudomonadota</taxon>
        <taxon>Alphaproteobacteria</taxon>
        <taxon>Rhodospirillales</taxon>
        <taxon>Rhodospirillaceae</taxon>
        <taxon>Roseospirillum</taxon>
    </lineage>
</organism>
<dbReference type="Pfam" id="PF13177">
    <property type="entry name" value="DNA_pol3_delta2"/>
    <property type="match status" value="1"/>
</dbReference>